<proteinExistence type="predicted"/>
<evidence type="ECO:0000313" key="2">
    <source>
        <dbReference type="RefSeq" id="XP_013400810.1"/>
    </source>
</evidence>
<name>A0A1S3IRH1_LINAN</name>
<evidence type="ECO:0000313" key="1">
    <source>
        <dbReference type="Proteomes" id="UP000085678"/>
    </source>
</evidence>
<sequence length="213" mass="24238">MSHEKDWCKPQTGTAQCFASKTMEQDQCFSPVVGVFNGYYDLKLLIAPQNEPNVSRDHTDWTDCTSIGYDIFSYQFYLSIRDEWEFLKGKLTCTAMTVDVNDTSGKTFARAAYVYNIPVALKRKINSFIDGIPFFEHLQGAVAKYLQWNSIIIHNGIDYKVSLIREEPKLCEDVERETRVNTVPTHSLGTDQHVPRFVVLLCSIGAGMFSILN</sequence>
<dbReference type="GeneID" id="106166711"/>
<dbReference type="InParanoid" id="A0A1S3IRH1"/>
<gene>
    <name evidence="2" type="primary">LOC106166711</name>
</gene>
<dbReference type="KEGG" id="lak:106166711"/>
<dbReference type="RefSeq" id="XP_013400810.1">
    <property type="nucleotide sequence ID" value="XM_013545356.1"/>
</dbReference>
<keyword evidence="1" id="KW-1185">Reference proteome</keyword>
<reference evidence="2" key="1">
    <citation type="submission" date="2025-08" db="UniProtKB">
        <authorList>
            <consortium name="RefSeq"/>
        </authorList>
    </citation>
    <scope>IDENTIFICATION</scope>
    <source>
        <tissue evidence="2">Gonads</tissue>
    </source>
</reference>
<protein>
    <submittedName>
        <fullName evidence="2">Uncharacterized protein LOC106166711</fullName>
    </submittedName>
</protein>
<organism evidence="1 2">
    <name type="scientific">Lingula anatina</name>
    <name type="common">Brachiopod</name>
    <name type="synonym">Lingula unguis</name>
    <dbReference type="NCBI Taxonomy" id="7574"/>
    <lineage>
        <taxon>Eukaryota</taxon>
        <taxon>Metazoa</taxon>
        <taxon>Spiralia</taxon>
        <taxon>Lophotrochozoa</taxon>
        <taxon>Brachiopoda</taxon>
        <taxon>Linguliformea</taxon>
        <taxon>Lingulata</taxon>
        <taxon>Lingulida</taxon>
        <taxon>Linguloidea</taxon>
        <taxon>Lingulidae</taxon>
        <taxon>Lingula</taxon>
    </lineage>
</organism>
<dbReference type="Proteomes" id="UP000085678">
    <property type="component" value="Unplaced"/>
</dbReference>
<accession>A0A1S3IRH1</accession>
<dbReference type="AlphaFoldDB" id="A0A1S3IRH1"/>